<dbReference type="AlphaFoldDB" id="A0A5B8VEY9"/>
<dbReference type="KEGG" id="pgin:FRZ67_20925"/>
<accession>A0A5B8VEY9</accession>
<keyword evidence="3" id="KW-1185">Reference proteome</keyword>
<proteinExistence type="predicted"/>
<feature type="signal peptide" evidence="1">
    <location>
        <begin position="1"/>
        <end position="22"/>
    </location>
</feature>
<reference evidence="2 3" key="1">
    <citation type="journal article" date="2016" name="Int. J. Syst. Evol. Microbiol.">
        <title>Panacibacter ginsenosidivorans gen. nov., sp. nov., with ginsenoside converting activity isolated from soil of a ginseng field.</title>
        <authorList>
            <person name="Siddiqi M.Z."/>
            <person name="Muhammad Shafi S."/>
            <person name="Choi K.D."/>
            <person name="Im W.T."/>
        </authorList>
    </citation>
    <scope>NUCLEOTIDE SEQUENCE [LARGE SCALE GENOMIC DNA]</scope>
    <source>
        <strain evidence="2 3">Gsoil1550</strain>
    </source>
</reference>
<evidence type="ECO:0000313" key="3">
    <source>
        <dbReference type="Proteomes" id="UP000321533"/>
    </source>
</evidence>
<name>A0A5B8VEY9_9BACT</name>
<evidence type="ECO:0000256" key="1">
    <source>
        <dbReference type="SAM" id="SignalP"/>
    </source>
</evidence>
<dbReference type="OrthoDB" id="980645at2"/>
<gene>
    <name evidence="2" type="ORF">FRZ67_20925</name>
</gene>
<dbReference type="EMBL" id="CP042435">
    <property type="protein sequence ID" value="QEC69645.1"/>
    <property type="molecule type" value="Genomic_DNA"/>
</dbReference>
<feature type="chain" id="PRO_5022852831" description="Transmembrane protein" evidence="1">
    <location>
        <begin position="23"/>
        <end position="123"/>
    </location>
</feature>
<evidence type="ECO:0008006" key="4">
    <source>
        <dbReference type="Google" id="ProtNLM"/>
    </source>
</evidence>
<dbReference type="RefSeq" id="WP_147192521.1">
    <property type="nucleotide sequence ID" value="NZ_CP042435.1"/>
</dbReference>
<keyword evidence="1" id="KW-0732">Signal</keyword>
<evidence type="ECO:0000313" key="2">
    <source>
        <dbReference type="EMBL" id="QEC69645.1"/>
    </source>
</evidence>
<dbReference type="Proteomes" id="UP000321533">
    <property type="component" value="Chromosome"/>
</dbReference>
<organism evidence="2 3">
    <name type="scientific">Panacibacter ginsenosidivorans</name>
    <dbReference type="NCBI Taxonomy" id="1813871"/>
    <lineage>
        <taxon>Bacteria</taxon>
        <taxon>Pseudomonadati</taxon>
        <taxon>Bacteroidota</taxon>
        <taxon>Chitinophagia</taxon>
        <taxon>Chitinophagales</taxon>
        <taxon>Chitinophagaceae</taxon>
        <taxon>Panacibacter</taxon>
    </lineage>
</organism>
<sequence>MLKQFVAAFLLLTFMAQTFSNAIVVADYYTNTTSFAAKCENKDKPQMHCNGQCQMVKKLEKETNSSKPFNNASKEKNELQLFCYNDLTTEASLPSVVSIFQYNPFQFAMQQCIRTFFHPPSVA</sequence>
<protein>
    <recommendedName>
        <fullName evidence="4">Transmembrane protein</fullName>
    </recommendedName>
</protein>